<dbReference type="AlphaFoldDB" id="A0A2S4VIQ6"/>
<feature type="region of interest" description="Disordered" evidence="1">
    <location>
        <begin position="49"/>
        <end position="126"/>
    </location>
</feature>
<dbReference type="Pfam" id="PF00385">
    <property type="entry name" value="Chromo"/>
    <property type="match status" value="1"/>
</dbReference>
<evidence type="ECO:0000256" key="1">
    <source>
        <dbReference type="SAM" id="MobiDB-lite"/>
    </source>
</evidence>
<gene>
    <name evidence="3" type="ORF">PSTT_06976</name>
</gene>
<protein>
    <recommendedName>
        <fullName evidence="2">Chromo domain-containing protein</fullName>
    </recommendedName>
</protein>
<dbReference type="SUPFAM" id="SSF54160">
    <property type="entry name" value="Chromo domain-like"/>
    <property type="match status" value="1"/>
</dbReference>
<reference evidence="3" key="1">
    <citation type="submission" date="2017-12" db="EMBL/GenBank/DDBJ databases">
        <title>Gene loss provides genomic basis for host adaptation in cereal stripe rust fungi.</title>
        <authorList>
            <person name="Xia C."/>
        </authorList>
    </citation>
    <scope>NUCLEOTIDE SEQUENCE [LARGE SCALE GENOMIC DNA]</scope>
    <source>
        <strain evidence="3">93-210</strain>
    </source>
</reference>
<keyword evidence="4" id="KW-1185">Reference proteome</keyword>
<feature type="compositionally biased region" description="Polar residues" evidence="1">
    <location>
        <begin position="75"/>
        <end position="87"/>
    </location>
</feature>
<dbReference type="Proteomes" id="UP000239156">
    <property type="component" value="Unassembled WGS sequence"/>
</dbReference>
<dbReference type="InterPro" id="IPR016197">
    <property type="entry name" value="Chromo-like_dom_sf"/>
</dbReference>
<dbReference type="InterPro" id="IPR023780">
    <property type="entry name" value="Chromo_domain"/>
</dbReference>
<comment type="caution">
    <text evidence="3">The sequence shown here is derived from an EMBL/GenBank/DDBJ whole genome shotgun (WGS) entry which is preliminary data.</text>
</comment>
<evidence type="ECO:0000259" key="2">
    <source>
        <dbReference type="PROSITE" id="PS50013"/>
    </source>
</evidence>
<evidence type="ECO:0000313" key="3">
    <source>
        <dbReference type="EMBL" id="POW09260.1"/>
    </source>
</evidence>
<dbReference type="VEuPathDB" id="FungiDB:PSTT_06976"/>
<feature type="domain" description="Chromo" evidence="2">
    <location>
        <begin position="125"/>
        <end position="176"/>
    </location>
</feature>
<organism evidence="3 4">
    <name type="scientific">Puccinia striiformis</name>
    <dbReference type="NCBI Taxonomy" id="27350"/>
    <lineage>
        <taxon>Eukaryota</taxon>
        <taxon>Fungi</taxon>
        <taxon>Dikarya</taxon>
        <taxon>Basidiomycota</taxon>
        <taxon>Pucciniomycotina</taxon>
        <taxon>Pucciniomycetes</taxon>
        <taxon>Pucciniales</taxon>
        <taxon>Pucciniaceae</taxon>
        <taxon>Puccinia</taxon>
    </lineage>
</organism>
<dbReference type="VEuPathDB" id="FungiDB:PSHT_12784"/>
<evidence type="ECO:0000313" key="4">
    <source>
        <dbReference type="Proteomes" id="UP000239156"/>
    </source>
</evidence>
<dbReference type="InterPro" id="IPR000953">
    <property type="entry name" value="Chromo/chromo_shadow_dom"/>
</dbReference>
<name>A0A2S4VIQ6_9BASI</name>
<dbReference type="EMBL" id="PKSL01000057">
    <property type="protein sequence ID" value="POW09260.1"/>
    <property type="molecule type" value="Genomic_DNA"/>
</dbReference>
<dbReference type="GO" id="GO:0006338">
    <property type="term" value="P:chromatin remodeling"/>
    <property type="evidence" value="ECO:0007669"/>
    <property type="project" value="UniProtKB-ARBA"/>
</dbReference>
<sequence>MCLTETNKVYWASHPPTVKEATTLKDPCDHHPPFVYSSSTDSQVSVLEVMSSKGKHNSTASTYSSNKKRREHGLSPSSNGQPESVAQASPGEKSKKSSKSSKPPQEANSNDKEEDDDAPDKEEVFEVETIKSHLKKGGKLQDYVSWKGYKSNQDAWEPKKSLEKGAAKGMWISAFR</sequence>
<dbReference type="PROSITE" id="PS50013">
    <property type="entry name" value="CHROMO_2"/>
    <property type="match status" value="1"/>
</dbReference>
<accession>A0A2S4VIQ6</accession>
<proteinExistence type="predicted"/>
<dbReference type="Gene3D" id="2.40.50.40">
    <property type="match status" value="1"/>
</dbReference>